<keyword evidence="1" id="KW-0472">Membrane</keyword>
<dbReference type="Proteomes" id="UP001519460">
    <property type="component" value="Unassembled WGS sequence"/>
</dbReference>
<protein>
    <submittedName>
        <fullName evidence="2">Uncharacterized protein</fullName>
    </submittedName>
</protein>
<reference evidence="2 3" key="1">
    <citation type="journal article" date="2023" name="Sci. Data">
        <title>Genome assembly of the Korean intertidal mud-creeper Batillaria attramentaria.</title>
        <authorList>
            <person name="Patra A.K."/>
            <person name="Ho P.T."/>
            <person name="Jun S."/>
            <person name="Lee S.J."/>
            <person name="Kim Y."/>
            <person name="Won Y.J."/>
        </authorList>
    </citation>
    <scope>NUCLEOTIDE SEQUENCE [LARGE SCALE GENOMIC DNA]</scope>
    <source>
        <strain evidence="2">Wonlab-2016</strain>
    </source>
</reference>
<keyword evidence="3" id="KW-1185">Reference proteome</keyword>
<comment type="caution">
    <text evidence="2">The sequence shown here is derived from an EMBL/GenBank/DDBJ whole genome shotgun (WGS) entry which is preliminary data.</text>
</comment>
<organism evidence="2 3">
    <name type="scientific">Batillaria attramentaria</name>
    <dbReference type="NCBI Taxonomy" id="370345"/>
    <lineage>
        <taxon>Eukaryota</taxon>
        <taxon>Metazoa</taxon>
        <taxon>Spiralia</taxon>
        <taxon>Lophotrochozoa</taxon>
        <taxon>Mollusca</taxon>
        <taxon>Gastropoda</taxon>
        <taxon>Caenogastropoda</taxon>
        <taxon>Sorbeoconcha</taxon>
        <taxon>Cerithioidea</taxon>
        <taxon>Batillariidae</taxon>
        <taxon>Batillaria</taxon>
    </lineage>
</organism>
<evidence type="ECO:0000313" key="3">
    <source>
        <dbReference type="Proteomes" id="UP001519460"/>
    </source>
</evidence>
<feature type="transmembrane region" description="Helical" evidence="1">
    <location>
        <begin position="15"/>
        <end position="33"/>
    </location>
</feature>
<dbReference type="EMBL" id="JACVVK020000469">
    <property type="protein sequence ID" value="KAK7473475.1"/>
    <property type="molecule type" value="Genomic_DNA"/>
</dbReference>
<name>A0ABD0JF22_9CAEN</name>
<keyword evidence="1" id="KW-0812">Transmembrane</keyword>
<accession>A0ABD0JF22</accession>
<dbReference type="AlphaFoldDB" id="A0ABD0JF22"/>
<keyword evidence="1" id="KW-1133">Transmembrane helix</keyword>
<gene>
    <name evidence="2" type="ORF">BaRGS_00035304</name>
</gene>
<sequence length="113" mass="12427">MTNGDNINVVVPLCYRALVLVLVNCAWATMILLTPLLQLFLKSCNEVTVQLSKLHKCCTLECPTAKPEINFAVPFCHRGLRCADALLCRKSPALTASPRVECRSDCPVKPSIL</sequence>
<proteinExistence type="predicted"/>
<evidence type="ECO:0000313" key="2">
    <source>
        <dbReference type="EMBL" id="KAK7473475.1"/>
    </source>
</evidence>
<evidence type="ECO:0000256" key="1">
    <source>
        <dbReference type="SAM" id="Phobius"/>
    </source>
</evidence>